<evidence type="ECO:0000313" key="2">
    <source>
        <dbReference type="EMBL" id="CAE0750213.1"/>
    </source>
</evidence>
<accession>A0A7S4B0W2</accession>
<protein>
    <submittedName>
        <fullName evidence="2">Uncharacterized protein</fullName>
    </submittedName>
</protein>
<name>A0A7S4B0W2_CHRCT</name>
<sequence length="136" mass="14921">MQADDDHMQPFSIQRVFAPYTVQCESTGSPATMYTTVVCCWLRVHSVSWCTLAAPPPSAASYATPRSAVTPTPKPPHTSAGSQPTAWMTTLFRLPSPTKVTSRVIRTLSRYTPGRTSTNFSPSIVEAFEIAELRLE</sequence>
<reference evidence="2" key="1">
    <citation type="submission" date="2021-01" db="EMBL/GenBank/DDBJ databases">
        <authorList>
            <person name="Corre E."/>
            <person name="Pelletier E."/>
            <person name="Niang G."/>
            <person name="Scheremetjew M."/>
            <person name="Finn R."/>
            <person name="Kale V."/>
            <person name="Holt S."/>
            <person name="Cochrane G."/>
            <person name="Meng A."/>
            <person name="Brown T."/>
            <person name="Cohen L."/>
        </authorList>
    </citation>
    <scope>NUCLEOTIDE SEQUENCE</scope>
    <source>
        <strain evidence="2">CCMP645</strain>
    </source>
</reference>
<proteinExistence type="predicted"/>
<evidence type="ECO:0000256" key="1">
    <source>
        <dbReference type="SAM" id="MobiDB-lite"/>
    </source>
</evidence>
<gene>
    <name evidence="2" type="ORF">PCAR00345_LOCUS2798</name>
</gene>
<feature type="region of interest" description="Disordered" evidence="1">
    <location>
        <begin position="60"/>
        <end position="83"/>
    </location>
</feature>
<dbReference type="AlphaFoldDB" id="A0A7S4B0W2"/>
<organism evidence="2">
    <name type="scientific">Chrysotila carterae</name>
    <name type="common">Marine alga</name>
    <name type="synonym">Syracosphaera carterae</name>
    <dbReference type="NCBI Taxonomy" id="13221"/>
    <lineage>
        <taxon>Eukaryota</taxon>
        <taxon>Haptista</taxon>
        <taxon>Haptophyta</taxon>
        <taxon>Prymnesiophyceae</taxon>
        <taxon>Isochrysidales</taxon>
        <taxon>Isochrysidaceae</taxon>
        <taxon>Chrysotila</taxon>
    </lineage>
</organism>
<dbReference type="EMBL" id="HBIZ01004936">
    <property type="protein sequence ID" value="CAE0750213.1"/>
    <property type="molecule type" value="Transcribed_RNA"/>
</dbReference>